<feature type="chain" id="PRO_5040758286" description="C-type lysozyme inhibitor domain-containing protein" evidence="1">
    <location>
        <begin position="21"/>
        <end position="120"/>
    </location>
</feature>
<comment type="caution">
    <text evidence="2">The sequence shown here is derived from an EMBL/GenBank/DDBJ whole genome shotgun (WGS) entry which is preliminary data.</text>
</comment>
<organism evidence="2 3">
    <name type="scientific">Serratia ureilytica</name>
    <dbReference type="NCBI Taxonomy" id="300181"/>
    <lineage>
        <taxon>Bacteria</taxon>
        <taxon>Pseudomonadati</taxon>
        <taxon>Pseudomonadota</taxon>
        <taxon>Gammaproteobacteria</taxon>
        <taxon>Enterobacterales</taxon>
        <taxon>Yersiniaceae</taxon>
        <taxon>Serratia</taxon>
    </lineage>
</organism>
<dbReference type="AlphaFoldDB" id="A0A9X9G0E2"/>
<sequence length="120" mass="13034">MRLWGGLVALLMLSPVQAQALSTFTLQCAGRSVMQVSLMGGGMITMAWSGQFYVGHEGGQRHLASGDAVRWFQLQNGDELWRDKARGRDFIAYAGSGRLTPCQAGAEQELKVQPLPRVPG</sequence>
<evidence type="ECO:0008006" key="4">
    <source>
        <dbReference type="Google" id="ProtNLM"/>
    </source>
</evidence>
<evidence type="ECO:0000313" key="2">
    <source>
        <dbReference type="EMBL" id="TXE22526.1"/>
    </source>
</evidence>
<proteinExistence type="predicted"/>
<dbReference type="Proteomes" id="UP000321307">
    <property type="component" value="Unassembled WGS sequence"/>
</dbReference>
<name>A0A9X9G0E2_9GAMM</name>
<gene>
    <name evidence="2" type="ORF">FOT63_25435</name>
</gene>
<dbReference type="EMBL" id="VOUP01000055">
    <property type="protein sequence ID" value="TXE22526.1"/>
    <property type="molecule type" value="Genomic_DNA"/>
</dbReference>
<evidence type="ECO:0000313" key="3">
    <source>
        <dbReference type="Proteomes" id="UP000321307"/>
    </source>
</evidence>
<reference evidence="2 3" key="1">
    <citation type="submission" date="2019-07" db="EMBL/GenBank/DDBJ databases">
        <title>Serratia strains were isolated from fresh produce.</title>
        <authorList>
            <person name="Cho G.-S."/>
            <person name="Stein M."/>
            <person name="Lee W."/>
            <person name="Suh S.H."/>
            <person name="Franz C.M.A.P."/>
        </authorList>
    </citation>
    <scope>NUCLEOTIDE SEQUENCE [LARGE SCALE GENOMIC DNA]</scope>
    <source>
        <strain evidence="2 3">S17</strain>
    </source>
</reference>
<evidence type="ECO:0000256" key="1">
    <source>
        <dbReference type="SAM" id="SignalP"/>
    </source>
</evidence>
<protein>
    <recommendedName>
        <fullName evidence="4">C-type lysozyme inhibitor domain-containing protein</fullName>
    </recommendedName>
</protein>
<dbReference type="RefSeq" id="WP_147839248.1">
    <property type="nucleotide sequence ID" value="NZ_VOUP01000055.1"/>
</dbReference>
<accession>A0A9X9G0E2</accession>
<keyword evidence="1" id="KW-0732">Signal</keyword>
<feature type="signal peptide" evidence="1">
    <location>
        <begin position="1"/>
        <end position="20"/>
    </location>
</feature>